<dbReference type="InterPro" id="IPR012337">
    <property type="entry name" value="RNaseH-like_sf"/>
</dbReference>
<dbReference type="SUPFAM" id="SSF53098">
    <property type="entry name" value="Ribonuclease H-like"/>
    <property type="match status" value="1"/>
</dbReference>
<dbReference type="OrthoDB" id="2273864at2759"/>
<evidence type="ECO:0008006" key="4">
    <source>
        <dbReference type="Google" id="ProtNLM"/>
    </source>
</evidence>
<proteinExistence type="predicted"/>
<keyword evidence="3" id="KW-1185">Reference proteome</keyword>
<name>A0A9Q3PGJ2_9BASI</name>
<dbReference type="InterPro" id="IPR036397">
    <property type="entry name" value="RNaseH_sf"/>
</dbReference>
<evidence type="ECO:0000313" key="3">
    <source>
        <dbReference type="Proteomes" id="UP000765509"/>
    </source>
</evidence>
<dbReference type="Proteomes" id="UP000765509">
    <property type="component" value="Unassembled WGS sequence"/>
</dbReference>
<accession>A0A9Q3PGJ2</accession>
<evidence type="ECO:0000313" key="2">
    <source>
        <dbReference type="EMBL" id="MBW0560869.1"/>
    </source>
</evidence>
<dbReference type="AlphaFoldDB" id="A0A9Q3PGJ2"/>
<dbReference type="Gene3D" id="3.30.420.10">
    <property type="entry name" value="Ribonuclease H-like superfamily/Ribonuclease H"/>
    <property type="match status" value="1"/>
</dbReference>
<evidence type="ECO:0000256" key="1">
    <source>
        <dbReference type="SAM" id="MobiDB-lite"/>
    </source>
</evidence>
<dbReference type="GO" id="GO:0003676">
    <property type="term" value="F:nucleic acid binding"/>
    <property type="evidence" value="ECO:0007669"/>
    <property type="project" value="InterPro"/>
</dbReference>
<sequence>MNTSTLVKDALRKKHGKRYELLQHVEKPKHSWEAITMDWVTGLVPGGKENFNSCLVIVDRYSKSVRCLPCHKEETAMVSACDSKPEHKHDSQIPQTNGIANIPPKHEDEPDLLKKYQTKEETHSFPIIQVLSS</sequence>
<reference evidence="2" key="1">
    <citation type="submission" date="2021-03" db="EMBL/GenBank/DDBJ databases">
        <title>Draft genome sequence of rust myrtle Austropuccinia psidii MF-1, a brazilian biotype.</title>
        <authorList>
            <person name="Quecine M.C."/>
            <person name="Pachon D.M.R."/>
            <person name="Bonatelli M.L."/>
            <person name="Correr F.H."/>
            <person name="Franceschini L.M."/>
            <person name="Leite T.F."/>
            <person name="Margarido G.R.A."/>
            <person name="Almeida C.A."/>
            <person name="Ferrarezi J.A."/>
            <person name="Labate C.A."/>
        </authorList>
    </citation>
    <scope>NUCLEOTIDE SEQUENCE</scope>
    <source>
        <strain evidence="2">MF-1</strain>
    </source>
</reference>
<comment type="caution">
    <text evidence="2">The sequence shown here is derived from an EMBL/GenBank/DDBJ whole genome shotgun (WGS) entry which is preliminary data.</text>
</comment>
<gene>
    <name evidence="2" type="ORF">O181_100584</name>
</gene>
<dbReference type="EMBL" id="AVOT02070140">
    <property type="protein sequence ID" value="MBW0560869.1"/>
    <property type="molecule type" value="Genomic_DNA"/>
</dbReference>
<feature type="region of interest" description="Disordered" evidence="1">
    <location>
        <begin position="82"/>
        <end position="109"/>
    </location>
</feature>
<organism evidence="2 3">
    <name type="scientific">Austropuccinia psidii MF-1</name>
    <dbReference type="NCBI Taxonomy" id="1389203"/>
    <lineage>
        <taxon>Eukaryota</taxon>
        <taxon>Fungi</taxon>
        <taxon>Dikarya</taxon>
        <taxon>Basidiomycota</taxon>
        <taxon>Pucciniomycotina</taxon>
        <taxon>Pucciniomycetes</taxon>
        <taxon>Pucciniales</taxon>
        <taxon>Sphaerophragmiaceae</taxon>
        <taxon>Austropuccinia</taxon>
    </lineage>
</organism>
<protein>
    <recommendedName>
        <fullName evidence="4">Integrase zinc-binding domain-containing protein</fullName>
    </recommendedName>
</protein>